<dbReference type="InterPro" id="IPR015017">
    <property type="entry name" value="DUF1904"/>
</dbReference>
<proteinExistence type="predicted"/>
<evidence type="ECO:0000313" key="1">
    <source>
        <dbReference type="EMBL" id="PPL14135.1"/>
    </source>
</evidence>
<dbReference type="SUPFAM" id="SSF55331">
    <property type="entry name" value="Tautomerase/MIF"/>
    <property type="match status" value="1"/>
</dbReference>
<dbReference type="Gene3D" id="3.30.429.10">
    <property type="entry name" value="Macrophage Migration Inhibitory Factor"/>
    <property type="match status" value="1"/>
</dbReference>
<gene>
    <name evidence="1" type="ORF">UN63_16545</name>
</gene>
<evidence type="ECO:0008006" key="3">
    <source>
        <dbReference type="Google" id="ProtNLM"/>
    </source>
</evidence>
<name>A0A2P5THW2_9GAMM</name>
<reference evidence="2" key="1">
    <citation type="submission" date="2016-11" db="EMBL/GenBank/DDBJ databases">
        <authorList>
            <person name="Sisinthy S."/>
            <person name="Ara S."/>
            <person name="Gundlapally S.R."/>
        </authorList>
    </citation>
    <scope>NUCLEOTIDE SEQUENCE [LARGE SCALE GENOMIC DNA]</scope>
    <source>
        <strain evidence="2">V1-41</strain>
    </source>
</reference>
<organism evidence="1 2">
    <name type="scientific">Oceanisphaera arctica</name>
    <dbReference type="NCBI Taxonomy" id="641510"/>
    <lineage>
        <taxon>Bacteria</taxon>
        <taxon>Pseudomonadati</taxon>
        <taxon>Pseudomonadota</taxon>
        <taxon>Gammaproteobacteria</taxon>
        <taxon>Aeromonadales</taxon>
        <taxon>Aeromonadaceae</taxon>
        <taxon>Oceanisphaera</taxon>
    </lineage>
</organism>
<dbReference type="Pfam" id="PF08921">
    <property type="entry name" value="DUF1904"/>
    <property type="match status" value="1"/>
</dbReference>
<dbReference type="InterPro" id="IPR014347">
    <property type="entry name" value="Tautomerase/MIF_sf"/>
</dbReference>
<dbReference type="AlphaFoldDB" id="A0A2P5THW2"/>
<dbReference type="Proteomes" id="UP000242231">
    <property type="component" value="Unassembled WGS sequence"/>
</dbReference>
<keyword evidence="2" id="KW-1185">Reference proteome</keyword>
<evidence type="ECO:0000313" key="2">
    <source>
        <dbReference type="Proteomes" id="UP000242231"/>
    </source>
</evidence>
<dbReference type="EMBL" id="MPZM01000084">
    <property type="protein sequence ID" value="PPL14135.1"/>
    <property type="molecule type" value="Genomic_DNA"/>
</dbReference>
<comment type="caution">
    <text evidence="1">The sequence shown here is derived from an EMBL/GenBank/DDBJ whole genome shotgun (WGS) entry which is preliminary data.</text>
</comment>
<dbReference type="OrthoDB" id="5587545at2"/>
<accession>A0A2P5THW2</accession>
<sequence length="111" mass="12498">MPHLRFRGLSRDTVKQISKPLVDTLSPLIGSPLDHFTLEFIPAEFVAKGQVVSGYPIVEVLWFERPLEVQDKVAAEITAILRARVGAEQDICVIFTKLEGRQYYENGSHFG</sequence>
<dbReference type="RefSeq" id="WP_104488599.1">
    <property type="nucleotide sequence ID" value="NZ_BMYB01000035.1"/>
</dbReference>
<protein>
    <recommendedName>
        <fullName evidence="3">DUF1904 domain-containing protein</fullName>
    </recommendedName>
</protein>